<sequence length="53" mass="5495">MNILLAAGFVLCWSSGFIGAKLGTGTASAVTILTWRFIPLAVVLASGEDRNGQ</sequence>
<organism evidence="1 2">
    <name type="scientific">Actinoallomurus vinaceus</name>
    <dbReference type="NCBI Taxonomy" id="1080074"/>
    <lineage>
        <taxon>Bacteria</taxon>
        <taxon>Bacillati</taxon>
        <taxon>Actinomycetota</taxon>
        <taxon>Actinomycetes</taxon>
        <taxon>Streptosporangiales</taxon>
        <taxon>Thermomonosporaceae</taxon>
        <taxon>Actinoallomurus</taxon>
    </lineage>
</organism>
<proteinExistence type="predicted"/>
<keyword evidence="2" id="KW-1185">Reference proteome</keyword>
<dbReference type="EMBL" id="BAABHK010000002">
    <property type="protein sequence ID" value="GAA4621982.1"/>
    <property type="molecule type" value="Genomic_DNA"/>
</dbReference>
<name>A0ABP8U518_9ACTN</name>
<comment type="caution">
    <text evidence="1">The sequence shown here is derived from an EMBL/GenBank/DDBJ whole genome shotgun (WGS) entry which is preliminary data.</text>
</comment>
<dbReference type="Proteomes" id="UP001501442">
    <property type="component" value="Unassembled WGS sequence"/>
</dbReference>
<evidence type="ECO:0000313" key="1">
    <source>
        <dbReference type="EMBL" id="GAA4621982.1"/>
    </source>
</evidence>
<reference evidence="2" key="1">
    <citation type="journal article" date="2019" name="Int. J. Syst. Evol. Microbiol.">
        <title>The Global Catalogue of Microorganisms (GCM) 10K type strain sequencing project: providing services to taxonomists for standard genome sequencing and annotation.</title>
        <authorList>
            <consortium name="The Broad Institute Genomics Platform"/>
            <consortium name="The Broad Institute Genome Sequencing Center for Infectious Disease"/>
            <person name="Wu L."/>
            <person name="Ma J."/>
        </authorList>
    </citation>
    <scope>NUCLEOTIDE SEQUENCE [LARGE SCALE GENOMIC DNA]</scope>
    <source>
        <strain evidence="2">JCM 17939</strain>
    </source>
</reference>
<evidence type="ECO:0008006" key="3">
    <source>
        <dbReference type="Google" id="ProtNLM"/>
    </source>
</evidence>
<evidence type="ECO:0000313" key="2">
    <source>
        <dbReference type="Proteomes" id="UP001501442"/>
    </source>
</evidence>
<protein>
    <recommendedName>
        <fullName evidence="3">EamA family transporter</fullName>
    </recommendedName>
</protein>
<accession>A0ABP8U518</accession>
<dbReference type="RefSeq" id="WP_345429660.1">
    <property type="nucleotide sequence ID" value="NZ_BAABHK010000002.1"/>
</dbReference>
<gene>
    <name evidence="1" type="ORF">GCM10023196_012350</name>
</gene>